<evidence type="ECO:0000313" key="2">
    <source>
        <dbReference type="Proteomes" id="UP000886998"/>
    </source>
</evidence>
<gene>
    <name evidence="1" type="ORF">TNIN_67681</name>
</gene>
<sequence length="87" mass="9992">MNIPNTPNRLTPFPMEKAVTRRRLAKHPSLIIFLFGDSSDFSNVPSLCRVVAVVKNFCLDALFIRAGMDDVWLHCGIWMRRDVKTML</sequence>
<accession>A0A8X6MEH8</accession>
<protein>
    <submittedName>
        <fullName evidence="1">Uncharacterized protein</fullName>
    </submittedName>
</protein>
<evidence type="ECO:0000313" key="1">
    <source>
        <dbReference type="EMBL" id="GFS45420.1"/>
    </source>
</evidence>
<keyword evidence="2" id="KW-1185">Reference proteome</keyword>
<proteinExistence type="predicted"/>
<dbReference type="AlphaFoldDB" id="A0A8X6MEH8"/>
<dbReference type="Proteomes" id="UP000886998">
    <property type="component" value="Unassembled WGS sequence"/>
</dbReference>
<organism evidence="1 2">
    <name type="scientific">Trichonephila inaurata madagascariensis</name>
    <dbReference type="NCBI Taxonomy" id="2747483"/>
    <lineage>
        <taxon>Eukaryota</taxon>
        <taxon>Metazoa</taxon>
        <taxon>Ecdysozoa</taxon>
        <taxon>Arthropoda</taxon>
        <taxon>Chelicerata</taxon>
        <taxon>Arachnida</taxon>
        <taxon>Araneae</taxon>
        <taxon>Araneomorphae</taxon>
        <taxon>Entelegynae</taxon>
        <taxon>Araneoidea</taxon>
        <taxon>Nephilidae</taxon>
        <taxon>Trichonephila</taxon>
        <taxon>Trichonephila inaurata</taxon>
    </lineage>
</organism>
<dbReference type="EMBL" id="BMAV01025861">
    <property type="protein sequence ID" value="GFS45420.1"/>
    <property type="molecule type" value="Genomic_DNA"/>
</dbReference>
<comment type="caution">
    <text evidence="1">The sequence shown here is derived from an EMBL/GenBank/DDBJ whole genome shotgun (WGS) entry which is preliminary data.</text>
</comment>
<reference evidence="1" key="1">
    <citation type="submission" date="2020-08" db="EMBL/GenBank/DDBJ databases">
        <title>Multicomponent nature underlies the extraordinary mechanical properties of spider dragline silk.</title>
        <authorList>
            <person name="Kono N."/>
            <person name="Nakamura H."/>
            <person name="Mori M."/>
            <person name="Yoshida Y."/>
            <person name="Ohtoshi R."/>
            <person name="Malay A.D."/>
            <person name="Moran D.A.P."/>
            <person name="Tomita M."/>
            <person name="Numata K."/>
            <person name="Arakawa K."/>
        </authorList>
    </citation>
    <scope>NUCLEOTIDE SEQUENCE</scope>
</reference>
<name>A0A8X6MEH8_9ARAC</name>